<keyword evidence="4 6" id="KW-1133">Transmembrane helix</keyword>
<keyword evidence="2" id="KW-1003">Cell membrane</keyword>
<keyword evidence="5 6" id="KW-0472">Membrane</keyword>
<feature type="transmembrane region" description="Helical" evidence="6">
    <location>
        <begin position="77"/>
        <end position="102"/>
    </location>
</feature>
<evidence type="ECO:0000256" key="4">
    <source>
        <dbReference type="ARBA" id="ARBA00022989"/>
    </source>
</evidence>
<organism evidence="7 8">
    <name type="scientific">Mesorhizobium sanjuanii</name>
    <dbReference type="NCBI Taxonomy" id="2037900"/>
    <lineage>
        <taxon>Bacteria</taxon>
        <taxon>Pseudomonadati</taxon>
        <taxon>Pseudomonadota</taxon>
        <taxon>Alphaproteobacteria</taxon>
        <taxon>Hyphomicrobiales</taxon>
        <taxon>Phyllobacteriaceae</taxon>
        <taxon>Mesorhizobium</taxon>
    </lineage>
</organism>
<evidence type="ECO:0000313" key="8">
    <source>
        <dbReference type="Proteomes" id="UP000219182"/>
    </source>
</evidence>
<feature type="transmembrane region" description="Helical" evidence="6">
    <location>
        <begin position="378"/>
        <end position="399"/>
    </location>
</feature>
<dbReference type="RefSeq" id="WP_097572639.1">
    <property type="nucleotide sequence ID" value="NZ_NWQG01000040.1"/>
</dbReference>
<gene>
    <name evidence="7" type="ORF">CN311_07200</name>
</gene>
<feature type="transmembrane region" description="Helical" evidence="6">
    <location>
        <begin position="411"/>
        <end position="433"/>
    </location>
</feature>
<evidence type="ECO:0000313" key="7">
    <source>
        <dbReference type="EMBL" id="PDQ21755.1"/>
    </source>
</evidence>
<feature type="transmembrane region" description="Helical" evidence="6">
    <location>
        <begin position="167"/>
        <end position="190"/>
    </location>
</feature>
<feature type="transmembrane region" description="Helical" evidence="6">
    <location>
        <begin position="322"/>
        <end position="344"/>
    </location>
</feature>
<dbReference type="EMBL" id="NWQG01000040">
    <property type="protein sequence ID" value="PDQ21755.1"/>
    <property type="molecule type" value="Genomic_DNA"/>
</dbReference>
<evidence type="ECO:0000256" key="3">
    <source>
        <dbReference type="ARBA" id="ARBA00022692"/>
    </source>
</evidence>
<protein>
    <submittedName>
        <fullName evidence="7">Uncharacterized protein</fullName>
    </submittedName>
</protein>
<feature type="transmembrane region" description="Helical" evidence="6">
    <location>
        <begin position="439"/>
        <end position="460"/>
    </location>
</feature>
<comment type="caution">
    <text evidence="7">The sequence shown here is derived from an EMBL/GenBank/DDBJ whole genome shotgun (WGS) entry which is preliminary data.</text>
</comment>
<feature type="transmembrane region" description="Helical" evidence="6">
    <location>
        <begin position="202"/>
        <end position="219"/>
    </location>
</feature>
<evidence type="ECO:0000256" key="5">
    <source>
        <dbReference type="ARBA" id="ARBA00023136"/>
    </source>
</evidence>
<keyword evidence="3 6" id="KW-0812">Transmembrane</keyword>
<accession>A0A2A6FJ45</accession>
<feature type="transmembrane region" description="Helical" evidence="6">
    <location>
        <begin position="284"/>
        <end position="302"/>
    </location>
</feature>
<evidence type="ECO:0000256" key="2">
    <source>
        <dbReference type="ARBA" id="ARBA00022475"/>
    </source>
</evidence>
<keyword evidence="8" id="KW-1185">Reference proteome</keyword>
<feature type="transmembrane region" description="Helical" evidence="6">
    <location>
        <begin position="108"/>
        <end position="131"/>
    </location>
</feature>
<proteinExistence type="predicted"/>
<dbReference type="Proteomes" id="UP000219182">
    <property type="component" value="Unassembled WGS sequence"/>
</dbReference>
<feature type="transmembrane region" description="Helical" evidence="6">
    <location>
        <begin position="351"/>
        <end position="372"/>
    </location>
</feature>
<name>A0A2A6FJ45_9HYPH</name>
<evidence type="ECO:0000256" key="6">
    <source>
        <dbReference type="SAM" id="Phobius"/>
    </source>
</evidence>
<feature type="transmembrane region" description="Helical" evidence="6">
    <location>
        <begin position="7"/>
        <end position="31"/>
    </location>
</feature>
<dbReference type="AlphaFoldDB" id="A0A2A6FJ45"/>
<dbReference type="InterPro" id="IPR002797">
    <property type="entry name" value="Polysacc_synth"/>
</dbReference>
<dbReference type="Pfam" id="PF01943">
    <property type="entry name" value="Polysacc_synt"/>
    <property type="match status" value="1"/>
</dbReference>
<feature type="transmembrane region" description="Helical" evidence="6">
    <location>
        <begin position="225"/>
        <end position="246"/>
    </location>
</feature>
<dbReference type="GO" id="GO:0005886">
    <property type="term" value="C:plasma membrane"/>
    <property type="evidence" value="ECO:0007669"/>
    <property type="project" value="UniProtKB-SubCell"/>
</dbReference>
<feature type="transmembrane region" description="Helical" evidence="6">
    <location>
        <begin position="143"/>
        <end position="161"/>
    </location>
</feature>
<dbReference type="InterPro" id="IPR050833">
    <property type="entry name" value="Poly_Biosynth_Transport"/>
</dbReference>
<dbReference type="PANTHER" id="PTHR30250:SF11">
    <property type="entry name" value="O-ANTIGEN TRANSPORTER-RELATED"/>
    <property type="match status" value="1"/>
</dbReference>
<reference evidence="7 8" key="1">
    <citation type="submission" date="2017-09" db="EMBL/GenBank/DDBJ databases">
        <title>Mesorhizobum sanjuanii sp. nov. isolated from nodules of Lotus tenuis in saline-alkaline lowlands of Flooding Pampa.</title>
        <authorList>
            <person name="Sannazzaro A.I."/>
            <person name="Torres Tejerizo G.A."/>
            <person name="Fontana F."/>
            <person name="Cumpa Velazquez L.M."/>
            <person name="Hansen L."/>
            <person name="Pistorio M."/>
            <person name="Estrella M.J."/>
        </authorList>
    </citation>
    <scope>NUCLEOTIDE SEQUENCE [LARGE SCALE GENOMIC DNA]</scope>
    <source>
        <strain evidence="7 8">BSA136</strain>
    </source>
</reference>
<comment type="subcellular location">
    <subcellularLocation>
        <location evidence="1">Cell membrane</location>
        <topology evidence="1">Multi-pass membrane protein</topology>
    </subcellularLocation>
</comment>
<evidence type="ECO:0000256" key="1">
    <source>
        <dbReference type="ARBA" id="ARBA00004651"/>
    </source>
</evidence>
<dbReference type="PANTHER" id="PTHR30250">
    <property type="entry name" value="PST FAMILY PREDICTED COLANIC ACID TRANSPORTER"/>
    <property type="match status" value="1"/>
</dbReference>
<feature type="transmembrane region" description="Helical" evidence="6">
    <location>
        <begin position="37"/>
        <end position="57"/>
    </location>
</feature>
<sequence>MLLRSTLIYAPAILLTRISALLLLVIVTRLIDQTEYGLLTLVVTVGEMTDIAVTNWLRIALLRLGGKGDVSRGSLMLAGRVLLASTALALIVSVVASALIVPERWVEFSIAVGSYLIAGAVGRFALTVLQMQQRHSVYSMLEFLRAVLQLALPIGAIMLFQDSFLTVSLGTSLGVLIAGIVAGIMASRRVVAGPPRFTQKEFFVLGVPLVIMALVGFGLHSAERLFLKVYYDAGAVAIFAAAYALARQPIDMVANAINMGAFPEVVSRFDEEGSAASGRLLSQLMALMIRLCLPVAAMLVALSSDITQLLLPSAYHGRVGLLFPIIAFSVLCGNLTSFVYGTVVHAHKRPWLLIIATSFGSVATIALSVLLIPPMAEVGAALALAGGSLVGFVACVVISERLTPVPVPWRDIGVSVVISFAAGLAASIASALLAGVPAIFSLIVAGTAGAVVFFGLTWLFHPAATMQFVGKLRARLRTA</sequence>